<feature type="region of interest" description="Disordered" evidence="1">
    <location>
        <begin position="1"/>
        <end position="31"/>
    </location>
</feature>
<protein>
    <submittedName>
        <fullName evidence="2">Uncharacterized protein</fullName>
    </submittedName>
</protein>
<evidence type="ECO:0000256" key="1">
    <source>
        <dbReference type="SAM" id="MobiDB-lite"/>
    </source>
</evidence>
<dbReference type="OrthoDB" id="10545171at2759"/>
<reference evidence="2" key="1">
    <citation type="journal article" date="2020" name="Stud. Mycol.">
        <title>101 Dothideomycetes genomes: a test case for predicting lifestyles and emergence of pathogens.</title>
        <authorList>
            <person name="Haridas S."/>
            <person name="Albert R."/>
            <person name="Binder M."/>
            <person name="Bloem J."/>
            <person name="Labutti K."/>
            <person name="Salamov A."/>
            <person name="Andreopoulos B."/>
            <person name="Baker S."/>
            <person name="Barry K."/>
            <person name="Bills G."/>
            <person name="Bluhm B."/>
            <person name="Cannon C."/>
            <person name="Castanera R."/>
            <person name="Culley D."/>
            <person name="Daum C."/>
            <person name="Ezra D."/>
            <person name="Gonzalez J."/>
            <person name="Henrissat B."/>
            <person name="Kuo A."/>
            <person name="Liang C."/>
            <person name="Lipzen A."/>
            <person name="Lutzoni F."/>
            <person name="Magnuson J."/>
            <person name="Mondo S."/>
            <person name="Nolan M."/>
            <person name="Ohm R."/>
            <person name="Pangilinan J."/>
            <person name="Park H.-J."/>
            <person name="Ramirez L."/>
            <person name="Alfaro M."/>
            <person name="Sun H."/>
            <person name="Tritt A."/>
            <person name="Yoshinaga Y."/>
            <person name="Zwiers L.-H."/>
            <person name="Turgeon B."/>
            <person name="Goodwin S."/>
            <person name="Spatafora J."/>
            <person name="Crous P."/>
            <person name="Grigoriev I."/>
        </authorList>
    </citation>
    <scope>NUCLEOTIDE SEQUENCE</scope>
    <source>
        <strain evidence="2">CBS 110217</strain>
    </source>
</reference>
<comment type="caution">
    <text evidence="2">The sequence shown here is derived from an EMBL/GenBank/DDBJ whole genome shotgun (WGS) entry which is preliminary data.</text>
</comment>
<feature type="compositionally biased region" description="Polar residues" evidence="1">
    <location>
        <begin position="9"/>
        <end position="21"/>
    </location>
</feature>
<gene>
    <name evidence="2" type="ORF">EK21DRAFT_108678</name>
</gene>
<proteinExistence type="predicted"/>
<evidence type="ECO:0000313" key="2">
    <source>
        <dbReference type="EMBL" id="KAF2033889.1"/>
    </source>
</evidence>
<dbReference type="EMBL" id="ML978164">
    <property type="protein sequence ID" value="KAF2033889.1"/>
    <property type="molecule type" value="Genomic_DNA"/>
</dbReference>
<accession>A0A9P4HGL9</accession>
<name>A0A9P4HGL9_9PLEO</name>
<feature type="compositionally biased region" description="Low complexity" evidence="1">
    <location>
        <begin position="22"/>
        <end position="31"/>
    </location>
</feature>
<keyword evidence="3" id="KW-1185">Reference proteome</keyword>
<evidence type="ECO:0000313" key="3">
    <source>
        <dbReference type="Proteomes" id="UP000799777"/>
    </source>
</evidence>
<organism evidence="2 3">
    <name type="scientific">Setomelanomma holmii</name>
    <dbReference type="NCBI Taxonomy" id="210430"/>
    <lineage>
        <taxon>Eukaryota</taxon>
        <taxon>Fungi</taxon>
        <taxon>Dikarya</taxon>
        <taxon>Ascomycota</taxon>
        <taxon>Pezizomycotina</taxon>
        <taxon>Dothideomycetes</taxon>
        <taxon>Pleosporomycetidae</taxon>
        <taxon>Pleosporales</taxon>
        <taxon>Pleosporineae</taxon>
        <taxon>Phaeosphaeriaceae</taxon>
        <taxon>Setomelanomma</taxon>
    </lineage>
</organism>
<dbReference type="Proteomes" id="UP000799777">
    <property type="component" value="Unassembled WGS sequence"/>
</dbReference>
<sequence>MNPAHQVSGPPSHSNQGNTLQSTPSSTPSSYPFGFGSAPVSARAKHLDYHHVKPAELARIINLLLSPPNQPSSHPVPFIVINMTSARRTIGLKHFEAKPQDTEEDRERFYELGLKKITHGKKASPKNALWYKDLEYGLPMTYWMALCGERKEGCEGDELCLLREEWKMGWRCGRSGVSRRWRLKVELR</sequence>
<dbReference type="AlphaFoldDB" id="A0A9P4HGL9"/>